<feature type="domain" description="S-adenosylmethionine synthetase central" evidence="14">
    <location>
        <begin position="123"/>
        <end position="239"/>
    </location>
</feature>
<dbReference type="Proteomes" id="UP000191056">
    <property type="component" value="Unassembled WGS sequence"/>
</dbReference>
<feature type="binding site" evidence="10">
    <location>
        <position position="42"/>
    </location>
    <ligand>
        <name>K(+)</name>
        <dbReference type="ChEBI" id="CHEBI:29103"/>
    </ligand>
</feature>
<feature type="domain" description="S-adenosylmethionine synthetase C-terminal" evidence="15">
    <location>
        <begin position="241"/>
        <end position="380"/>
    </location>
</feature>
<feature type="binding site" description="in other chain" evidence="10">
    <location>
        <begin position="172"/>
        <end position="174"/>
    </location>
    <ligand>
        <name>ATP</name>
        <dbReference type="ChEBI" id="CHEBI:30616"/>
        <note>ligand shared between two neighboring subunits</note>
    </ligand>
</feature>
<keyword evidence="19" id="KW-1185">Reference proteome</keyword>
<dbReference type="Proteomes" id="UP000656077">
    <property type="component" value="Unassembled WGS sequence"/>
</dbReference>
<keyword evidence="10" id="KW-0963">Cytoplasm</keyword>
<evidence type="ECO:0000313" key="18">
    <source>
        <dbReference type="EMBL" id="RII32436.1"/>
    </source>
</evidence>
<keyword evidence="5 10" id="KW-0479">Metal-binding</keyword>
<evidence type="ECO:0000256" key="9">
    <source>
        <dbReference type="ARBA" id="ARBA00022958"/>
    </source>
</evidence>
<sequence>MRRLFTSESVTEGHPDKMCDQISDAILDAILTQDPLARVACETCTTTGMVMVMGEITTNCYVDIPKVVRQTVREIGYDRAKFGFDCDTCSVITSIDEQSADIAMGVDEAFESRKGEKDAVEAVGAGDQGMMFGFATNETEDFMPLPVYMAHKLSRRLTEVRKDGTLNYLRPDGKTQVTVEYEDNVPKRIDTIVISTQHDEKVTLEQIQEDLKKYVIDAVVPAELLDSETRYFINPTGRFVVGGPQGDSGLTGRKIIVDTYGGYGRHGGGAFSGKDPTKVDRSAAYAARWVAKNLVAAGVADKLEIQLAYAIGVAKPVSIEVETFGTGKIDEDKIVEIVEKVFDLRPGAIIRDLDLRRPIYRQTAAYGHFGRNDLNLPWEQLNKAEEIKKYI</sequence>
<dbReference type="OrthoDB" id="9801686at2"/>
<evidence type="ECO:0000256" key="8">
    <source>
        <dbReference type="ARBA" id="ARBA00022842"/>
    </source>
</evidence>
<dbReference type="AlphaFoldDB" id="A0A1V4IVK9"/>
<dbReference type="EMBL" id="QXDJ01000007">
    <property type="protein sequence ID" value="RII32436.1"/>
    <property type="molecule type" value="Genomic_DNA"/>
</dbReference>
<feature type="binding site" evidence="10">
    <location>
        <position position="247"/>
    </location>
    <ligand>
        <name>ATP</name>
        <dbReference type="ChEBI" id="CHEBI:30616"/>
        <note>ligand shared between two neighboring subunits</note>
    </ligand>
</feature>
<keyword evidence="3 10" id="KW-0554">One-carbon metabolism</keyword>
<feature type="binding site" evidence="10">
    <location>
        <position position="247"/>
    </location>
    <ligand>
        <name>L-methionine</name>
        <dbReference type="ChEBI" id="CHEBI:57844"/>
        <note>ligand shared between two neighboring subunits</note>
    </ligand>
</feature>
<feature type="region of interest" description="Flexible loop" evidence="10">
    <location>
        <begin position="98"/>
        <end position="108"/>
    </location>
</feature>
<reference evidence="18 20" key="2">
    <citation type="submission" date="2018-08" db="EMBL/GenBank/DDBJ databases">
        <title>Genome of Clostridium chromiireducens C1, DSM12136.</title>
        <authorList>
            <person name="Xing M."/>
            <person name="Wei Y."/>
            <person name="Ang E.L."/>
            <person name="Zhao H."/>
            <person name="Zhang Y."/>
        </authorList>
    </citation>
    <scope>NUCLEOTIDE SEQUENCE [LARGE SCALE GENOMIC DNA]</scope>
    <source>
        <strain evidence="18 20">C1</strain>
    </source>
</reference>
<dbReference type="InterPro" id="IPR022636">
    <property type="entry name" value="S-AdoMet_synthetase_sfam"/>
</dbReference>
<comment type="cofactor">
    <cofactor evidence="10">
        <name>Mg(2+)</name>
        <dbReference type="ChEBI" id="CHEBI:18420"/>
    </cofactor>
    <text evidence="10">Binds 2 divalent ions per subunit.</text>
</comment>
<comment type="cofactor">
    <cofactor evidence="10">
        <name>K(+)</name>
        <dbReference type="ChEBI" id="CHEBI:29103"/>
    </cofactor>
    <text evidence="10">Binds 1 potassium ion per subunit.</text>
</comment>
<dbReference type="EMBL" id="MZGT01000014">
    <property type="protein sequence ID" value="OPJ64062.1"/>
    <property type="molecule type" value="Genomic_DNA"/>
</dbReference>
<evidence type="ECO:0000256" key="2">
    <source>
        <dbReference type="ARBA" id="ARBA00009685"/>
    </source>
</evidence>
<protein>
    <recommendedName>
        <fullName evidence="10">S-adenosylmethionine synthase</fullName>
        <shortName evidence="10">AdoMet synthase</shortName>
        <ecNumber evidence="10">2.5.1.6</ecNumber>
    </recommendedName>
    <alternativeName>
        <fullName evidence="10">MAT</fullName>
    </alternativeName>
    <alternativeName>
        <fullName evidence="10">Methionine adenosyltransferase</fullName>
    </alternativeName>
</protein>
<dbReference type="InterPro" id="IPR022631">
    <property type="entry name" value="ADOMET_SYNTHASE_CS"/>
</dbReference>
<dbReference type="RefSeq" id="WP_079438893.1">
    <property type="nucleotide sequence ID" value="NZ_JBLZIA010000008.1"/>
</dbReference>
<dbReference type="Pfam" id="PF02772">
    <property type="entry name" value="S-AdoMet_synt_M"/>
    <property type="match status" value="1"/>
</dbReference>
<comment type="similarity">
    <text evidence="2 10 12">Belongs to the AdoMet synthase family.</text>
</comment>
<feature type="binding site" evidence="10">
    <location>
        <position position="16"/>
    </location>
    <ligand>
        <name>Mg(2+)</name>
        <dbReference type="ChEBI" id="CHEBI:18420"/>
    </ligand>
</feature>
<dbReference type="STRING" id="225345.CLCHR_13090"/>
<evidence type="ECO:0000259" key="14">
    <source>
        <dbReference type="Pfam" id="PF02772"/>
    </source>
</evidence>
<keyword evidence="7 10" id="KW-0067">ATP-binding</keyword>
<dbReference type="NCBIfam" id="TIGR01034">
    <property type="entry name" value="metK"/>
    <property type="match status" value="1"/>
</dbReference>
<evidence type="ECO:0000313" key="20">
    <source>
        <dbReference type="Proteomes" id="UP000265930"/>
    </source>
</evidence>
<evidence type="ECO:0000259" key="13">
    <source>
        <dbReference type="Pfam" id="PF00438"/>
    </source>
</evidence>
<evidence type="ECO:0000256" key="5">
    <source>
        <dbReference type="ARBA" id="ARBA00022723"/>
    </source>
</evidence>
<dbReference type="PROSITE" id="PS00377">
    <property type="entry name" value="ADOMET_SYNTHASE_2"/>
    <property type="match status" value="1"/>
</dbReference>
<reference evidence="17 19" key="1">
    <citation type="submission" date="2017-03" db="EMBL/GenBank/DDBJ databases">
        <title>Genome sequence of Clostridium chromiireducens DSM 23318.</title>
        <authorList>
            <person name="Poehlein A."/>
            <person name="Daniel R."/>
        </authorList>
    </citation>
    <scope>NUCLEOTIDE SEQUENCE [LARGE SCALE GENOMIC DNA]</scope>
    <source>
        <strain evidence="17 19">DSM 23318</strain>
    </source>
</reference>
<evidence type="ECO:0000256" key="6">
    <source>
        <dbReference type="ARBA" id="ARBA00022741"/>
    </source>
</evidence>
<comment type="subunit">
    <text evidence="10">Homotetramer; dimer of dimers.</text>
</comment>
<evidence type="ECO:0000256" key="12">
    <source>
        <dbReference type="RuleBase" id="RU004462"/>
    </source>
</evidence>
<proteinExistence type="inferred from homology"/>
<dbReference type="GO" id="GO:0005737">
    <property type="term" value="C:cytoplasm"/>
    <property type="evidence" value="ECO:0007669"/>
    <property type="project" value="UniProtKB-SubCell"/>
</dbReference>
<feature type="binding site" description="in other chain" evidence="10">
    <location>
        <position position="98"/>
    </location>
    <ligand>
        <name>L-methionine</name>
        <dbReference type="ChEBI" id="CHEBI:57844"/>
        <note>ligand shared between two neighboring subunits</note>
    </ligand>
</feature>
<evidence type="ECO:0000256" key="10">
    <source>
        <dbReference type="HAMAP-Rule" id="MF_00086"/>
    </source>
</evidence>
<dbReference type="Proteomes" id="UP000265930">
    <property type="component" value="Unassembled WGS sequence"/>
</dbReference>
<dbReference type="GO" id="GO:0005524">
    <property type="term" value="F:ATP binding"/>
    <property type="evidence" value="ECO:0007669"/>
    <property type="project" value="UniProtKB-UniRule"/>
</dbReference>
<dbReference type="EC" id="2.5.1.6" evidence="10"/>
<dbReference type="CDD" id="cd18079">
    <property type="entry name" value="S-AdoMet_synt"/>
    <property type="match status" value="1"/>
</dbReference>
<evidence type="ECO:0000313" key="19">
    <source>
        <dbReference type="Proteomes" id="UP000191056"/>
    </source>
</evidence>
<dbReference type="FunFam" id="3.30.300.10:FF:000003">
    <property type="entry name" value="S-adenosylmethionine synthase"/>
    <property type="match status" value="1"/>
</dbReference>
<dbReference type="UniPathway" id="UPA00315">
    <property type="reaction ID" value="UER00080"/>
</dbReference>
<evidence type="ECO:0000259" key="15">
    <source>
        <dbReference type="Pfam" id="PF02773"/>
    </source>
</evidence>
<feature type="domain" description="S-adenosylmethionine synthetase N-terminal" evidence="13">
    <location>
        <begin position="3"/>
        <end position="100"/>
    </location>
</feature>
<dbReference type="GO" id="GO:0006556">
    <property type="term" value="P:S-adenosylmethionine biosynthetic process"/>
    <property type="evidence" value="ECO:0007669"/>
    <property type="project" value="UniProtKB-UniRule"/>
</dbReference>
<comment type="subcellular location">
    <subcellularLocation>
        <location evidence="10 11">Cytoplasm</location>
    </subcellularLocation>
</comment>
<dbReference type="Pfam" id="PF02773">
    <property type="entry name" value="S-AdoMet_synt_C"/>
    <property type="match status" value="1"/>
</dbReference>
<dbReference type="InterPro" id="IPR022629">
    <property type="entry name" value="S-AdoMet_synt_central"/>
</dbReference>
<dbReference type="SUPFAM" id="SSF55973">
    <property type="entry name" value="S-adenosylmethionine synthetase"/>
    <property type="match status" value="3"/>
</dbReference>
<dbReference type="GO" id="GO:0004478">
    <property type="term" value="F:methionine adenosyltransferase activity"/>
    <property type="evidence" value="ECO:0007669"/>
    <property type="project" value="UniProtKB-UniRule"/>
</dbReference>
<dbReference type="PROSITE" id="PS00376">
    <property type="entry name" value="ADOMET_SYNTHASE_1"/>
    <property type="match status" value="1"/>
</dbReference>
<evidence type="ECO:0000313" key="16">
    <source>
        <dbReference type="EMBL" id="MVX63867.1"/>
    </source>
</evidence>
<evidence type="ECO:0000256" key="4">
    <source>
        <dbReference type="ARBA" id="ARBA00022679"/>
    </source>
</evidence>
<dbReference type="PIRSF" id="PIRSF000497">
    <property type="entry name" value="MAT"/>
    <property type="match status" value="1"/>
</dbReference>
<evidence type="ECO:0000256" key="3">
    <source>
        <dbReference type="ARBA" id="ARBA00022563"/>
    </source>
</evidence>
<dbReference type="Pfam" id="PF00438">
    <property type="entry name" value="S-AdoMet_synt_N"/>
    <property type="match status" value="1"/>
</dbReference>
<feature type="binding site" description="in other chain" evidence="10">
    <location>
        <position position="14"/>
    </location>
    <ligand>
        <name>ATP</name>
        <dbReference type="ChEBI" id="CHEBI:30616"/>
        <note>ligand shared between two neighboring subunits</note>
    </ligand>
</feature>
<name>A0A1V4IVK9_9CLOT</name>
<feature type="binding site" evidence="10">
    <location>
        <position position="270"/>
    </location>
    <ligand>
        <name>ATP</name>
        <dbReference type="ChEBI" id="CHEBI:30616"/>
        <note>ligand shared between two neighboring subunits</note>
    </ligand>
</feature>
<dbReference type="InterPro" id="IPR002133">
    <property type="entry name" value="S-AdoMet_synthetase"/>
</dbReference>
<keyword evidence="6 10" id="KW-0547">Nucleotide-binding</keyword>
<dbReference type="Gene3D" id="3.30.300.10">
    <property type="match status" value="3"/>
</dbReference>
<dbReference type="PANTHER" id="PTHR11964">
    <property type="entry name" value="S-ADENOSYLMETHIONINE SYNTHETASE"/>
    <property type="match status" value="1"/>
</dbReference>
<feature type="binding site" description="in other chain" evidence="10">
    <location>
        <begin position="253"/>
        <end position="254"/>
    </location>
    <ligand>
        <name>ATP</name>
        <dbReference type="ChEBI" id="CHEBI:30616"/>
        <note>ligand shared between two neighboring subunits</note>
    </ligand>
</feature>
<comment type="caution">
    <text evidence="17">The sequence shown here is derived from an EMBL/GenBank/DDBJ whole genome shotgun (WGS) entry which is preliminary data.</text>
</comment>
<comment type="catalytic activity">
    <reaction evidence="10">
        <text>L-methionine + ATP + H2O = S-adenosyl-L-methionine + phosphate + diphosphate</text>
        <dbReference type="Rhea" id="RHEA:21080"/>
        <dbReference type="ChEBI" id="CHEBI:15377"/>
        <dbReference type="ChEBI" id="CHEBI:30616"/>
        <dbReference type="ChEBI" id="CHEBI:33019"/>
        <dbReference type="ChEBI" id="CHEBI:43474"/>
        <dbReference type="ChEBI" id="CHEBI:57844"/>
        <dbReference type="ChEBI" id="CHEBI:59789"/>
        <dbReference type="EC" id="2.5.1.6"/>
    </reaction>
</comment>
<evidence type="ECO:0000313" key="17">
    <source>
        <dbReference type="EMBL" id="OPJ64062.1"/>
    </source>
</evidence>
<dbReference type="GO" id="GO:0000287">
    <property type="term" value="F:magnesium ion binding"/>
    <property type="evidence" value="ECO:0007669"/>
    <property type="project" value="UniProtKB-UniRule"/>
</dbReference>
<comment type="function">
    <text evidence="10">Catalyzes the formation of S-adenosylmethionine (AdoMet) from methionine and ATP. The overall synthetic reaction is composed of two sequential steps, AdoMet formation and the subsequent tripolyphosphate hydrolysis which occurs prior to release of AdoMet from the enzyme.</text>
</comment>
<dbReference type="GO" id="GO:0006730">
    <property type="term" value="P:one-carbon metabolic process"/>
    <property type="evidence" value="ECO:0007669"/>
    <property type="project" value="UniProtKB-KW"/>
</dbReference>
<evidence type="ECO:0000256" key="7">
    <source>
        <dbReference type="ARBA" id="ARBA00022840"/>
    </source>
</evidence>
<comment type="pathway">
    <text evidence="1 10">Amino-acid biosynthesis; S-adenosyl-L-methionine biosynthesis; S-adenosyl-L-methionine from L-methionine: step 1/1.</text>
</comment>
<dbReference type="InterPro" id="IPR022628">
    <property type="entry name" value="S-AdoMet_synt_N"/>
</dbReference>
<keyword evidence="9 10" id="KW-0630">Potassium</keyword>
<evidence type="ECO:0000256" key="11">
    <source>
        <dbReference type="RuleBase" id="RU000542"/>
    </source>
</evidence>
<keyword evidence="8 10" id="KW-0460">Magnesium</keyword>
<reference evidence="16" key="3">
    <citation type="submission" date="2019-12" db="EMBL/GenBank/DDBJ databases">
        <title>Microbes associate with the intestines of laboratory mice.</title>
        <authorList>
            <person name="Navarre W."/>
            <person name="Wong E."/>
        </authorList>
    </citation>
    <scope>NUCLEOTIDE SEQUENCE</scope>
    <source>
        <strain evidence="16">NM79_F5</strain>
    </source>
</reference>
<feature type="binding site" description="in other chain" evidence="10">
    <location>
        <begin position="238"/>
        <end position="239"/>
    </location>
    <ligand>
        <name>ATP</name>
        <dbReference type="ChEBI" id="CHEBI:30616"/>
        <note>ligand shared between two neighboring subunits</note>
    </ligand>
</feature>
<dbReference type="InterPro" id="IPR022630">
    <property type="entry name" value="S-AdoMet_synt_C"/>
</dbReference>
<dbReference type="EMBL" id="WSRQ01000011">
    <property type="protein sequence ID" value="MVX63867.1"/>
    <property type="molecule type" value="Genomic_DNA"/>
</dbReference>
<accession>A0A1V4IVK9</accession>
<dbReference type="FunFam" id="3.30.300.10:FF:000004">
    <property type="entry name" value="S-adenosylmethionine synthase"/>
    <property type="match status" value="1"/>
</dbReference>
<organism evidence="17 19">
    <name type="scientific">Clostridium chromiireducens</name>
    <dbReference type="NCBI Taxonomy" id="225345"/>
    <lineage>
        <taxon>Bacteria</taxon>
        <taxon>Bacillati</taxon>
        <taxon>Bacillota</taxon>
        <taxon>Clostridia</taxon>
        <taxon>Eubacteriales</taxon>
        <taxon>Clostridiaceae</taxon>
        <taxon>Clostridium</taxon>
    </lineage>
</organism>
<keyword evidence="4 10" id="KW-0808">Transferase</keyword>
<feature type="binding site" evidence="10">
    <location>
        <position position="274"/>
    </location>
    <ligand>
        <name>ATP</name>
        <dbReference type="ChEBI" id="CHEBI:30616"/>
        <note>ligand shared between two neighboring subunits</note>
    </ligand>
</feature>
<dbReference type="HAMAP" id="MF_00086">
    <property type="entry name" value="S_AdoMet_synth1"/>
    <property type="match status" value="1"/>
</dbReference>
<evidence type="ECO:0000256" key="1">
    <source>
        <dbReference type="ARBA" id="ARBA00005224"/>
    </source>
</evidence>
<gene>
    <name evidence="17" type="primary">metK_1</name>
    <name evidence="10" type="synonym">metK</name>
    <name evidence="17" type="ORF">CLCHR_13090</name>
    <name evidence="18" type="ORF">D2A34_22450</name>
    <name evidence="16" type="ORF">GKZ28_09185</name>
</gene>
<feature type="binding site" description="in other chain" evidence="10">
    <location>
        <position position="278"/>
    </location>
    <ligand>
        <name>L-methionine</name>
        <dbReference type="ChEBI" id="CHEBI:57844"/>
        <note>ligand shared between two neighboring subunits</note>
    </ligand>
</feature>
<feature type="binding site" description="in other chain" evidence="10">
    <location>
        <position position="55"/>
    </location>
    <ligand>
        <name>L-methionine</name>
        <dbReference type="ChEBI" id="CHEBI:57844"/>
        <note>ligand shared between two neighboring subunits</note>
    </ligand>
</feature>